<proteinExistence type="inferred from homology"/>
<feature type="transmembrane region" description="Helical" evidence="9">
    <location>
        <begin position="512"/>
        <end position="536"/>
    </location>
</feature>
<feature type="compositionally biased region" description="Basic and acidic residues" evidence="8">
    <location>
        <begin position="9"/>
        <end position="21"/>
    </location>
</feature>
<feature type="transmembrane region" description="Helical" evidence="9">
    <location>
        <begin position="274"/>
        <end position="298"/>
    </location>
</feature>
<evidence type="ECO:0000256" key="2">
    <source>
        <dbReference type="ARBA" id="ARBA00008066"/>
    </source>
</evidence>
<evidence type="ECO:0000313" key="11">
    <source>
        <dbReference type="EMBL" id="KAG0304518.1"/>
    </source>
</evidence>
<gene>
    <name evidence="11" type="ORF">BGZ97_001440</name>
</gene>
<evidence type="ECO:0000256" key="1">
    <source>
        <dbReference type="ARBA" id="ARBA00004141"/>
    </source>
</evidence>
<feature type="compositionally biased region" description="Polar residues" evidence="8">
    <location>
        <begin position="118"/>
        <end position="132"/>
    </location>
</feature>
<feature type="transmembrane region" description="Helical" evidence="9">
    <location>
        <begin position="393"/>
        <end position="415"/>
    </location>
</feature>
<protein>
    <recommendedName>
        <fullName evidence="10">Amino acid transporter transmembrane domain-containing protein</fullName>
    </recommendedName>
</protein>
<feature type="transmembrane region" description="Helical" evidence="9">
    <location>
        <begin position="318"/>
        <end position="342"/>
    </location>
</feature>
<accession>A0A9P6R0H0</accession>
<feature type="transmembrane region" description="Helical" evidence="9">
    <location>
        <begin position="571"/>
        <end position="591"/>
    </location>
</feature>
<feature type="transmembrane region" description="Helical" evidence="9">
    <location>
        <begin position="230"/>
        <end position="253"/>
    </location>
</feature>
<feature type="compositionally biased region" description="Low complexity" evidence="8">
    <location>
        <begin position="26"/>
        <end position="39"/>
    </location>
</feature>
<dbReference type="OrthoDB" id="28208at2759"/>
<keyword evidence="12" id="KW-1185">Reference proteome</keyword>
<dbReference type="GO" id="GO:0016020">
    <property type="term" value="C:membrane"/>
    <property type="evidence" value="ECO:0007669"/>
    <property type="project" value="UniProtKB-SubCell"/>
</dbReference>
<feature type="transmembrane region" description="Helical" evidence="9">
    <location>
        <begin position="427"/>
        <end position="448"/>
    </location>
</feature>
<evidence type="ECO:0000256" key="5">
    <source>
        <dbReference type="ARBA" id="ARBA00022970"/>
    </source>
</evidence>
<evidence type="ECO:0000256" key="8">
    <source>
        <dbReference type="SAM" id="MobiDB-lite"/>
    </source>
</evidence>
<feature type="region of interest" description="Disordered" evidence="8">
    <location>
        <begin position="1"/>
        <end position="163"/>
    </location>
</feature>
<keyword evidence="7 9" id="KW-0472">Membrane</keyword>
<dbReference type="Pfam" id="PF01490">
    <property type="entry name" value="Aa_trans"/>
    <property type="match status" value="1"/>
</dbReference>
<keyword evidence="4 9" id="KW-0812">Transmembrane</keyword>
<keyword evidence="6 9" id="KW-1133">Transmembrane helix</keyword>
<dbReference type="GO" id="GO:0005783">
    <property type="term" value="C:endoplasmic reticulum"/>
    <property type="evidence" value="ECO:0007669"/>
    <property type="project" value="TreeGrafter"/>
</dbReference>
<reference evidence="11" key="1">
    <citation type="journal article" date="2020" name="Fungal Divers.">
        <title>Resolving the Mortierellaceae phylogeny through synthesis of multi-gene phylogenetics and phylogenomics.</title>
        <authorList>
            <person name="Vandepol N."/>
            <person name="Liber J."/>
            <person name="Desiro A."/>
            <person name="Na H."/>
            <person name="Kennedy M."/>
            <person name="Barry K."/>
            <person name="Grigoriev I.V."/>
            <person name="Miller A.N."/>
            <person name="O'Donnell K."/>
            <person name="Stajich J.E."/>
            <person name="Bonito G."/>
        </authorList>
    </citation>
    <scope>NUCLEOTIDE SEQUENCE</scope>
    <source>
        <strain evidence="11">NVP60</strain>
    </source>
</reference>
<dbReference type="GO" id="GO:0015179">
    <property type="term" value="F:L-amino acid transmembrane transporter activity"/>
    <property type="evidence" value="ECO:0007669"/>
    <property type="project" value="TreeGrafter"/>
</dbReference>
<dbReference type="PANTHER" id="PTHR22950">
    <property type="entry name" value="AMINO ACID TRANSPORTER"/>
    <property type="match status" value="1"/>
</dbReference>
<comment type="subcellular location">
    <subcellularLocation>
        <location evidence="1">Membrane</location>
        <topology evidence="1">Multi-pass membrane protein</topology>
    </subcellularLocation>
</comment>
<evidence type="ECO:0000259" key="10">
    <source>
        <dbReference type="Pfam" id="PF01490"/>
    </source>
</evidence>
<feature type="transmembrane region" description="Helical" evidence="9">
    <location>
        <begin position="542"/>
        <end position="559"/>
    </location>
</feature>
<dbReference type="Proteomes" id="UP000823405">
    <property type="component" value="Unassembled WGS sequence"/>
</dbReference>
<evidence type="ECO:0000256" key="6">
    <source>
        <dbReference type="ARBA" id="ARBA00022989"/>
    </source>
</evidence>
<evidence type="ECO:0000256" key="3">
    <source>
        <dbReference type="ARBA" id="ARBA00022448"/>
    </source>
</evidence>
<dbReference type="AlphaFoldDB" id="A0A9P6R0H0"/>
<evidence type="ECO:0000256" key="4">
    <source>
        <dbReference type="ARBA" id="ARBA00022692"/>
    </source>
</evidence>
<organism evidence="11 12">
    <name type="scientific">Linnemannia gamsii</name>
    <dbReference type="NCBI Taxonomy" id="64522"/>
    <lineage>
        <taxon>Eukaryota</taxon>
        <taxon>Fungi</taxon>
        <taxon>Fungi incertae sedis</taxon>
        <taxon>Mucoromycota</taxon>
        <taxon>Mortierellomycotina</taxon>
        <taxon>Mortierellomycetes</taxon>
        <taxon>Mortierellales</taxon>
        <taxon>Mortierellaceae</taxon>
        <taxon>Linnemannia</taxon>
    </lineage>
</organism>
<evidence type="ECO:0000256" key="9">
    <source>
        <dbReference type="SAM" id="Phobius"/>
    </source>
</evidence>
<comment type="similarity">
    <text evidence="2">Belongs to the amino acid/polyamine transporter 2 family.</text>
</comment>
<dbReference type="EMBL" id="JAAAIN010001298">
    <property type="protein sequence ID" value="KAG0304518.1"/>
    <property type="molecule type" value="Genomic_DNA"/>
</dbReference>
<feature type="compositionally biased region" description="Polar residues" evidence="8">
    <location>
        <begin position="53"/>
        <end position="71"/>
    </location>
</feature>
<dbReference type="InterPro" id="IPR013057">
    <property type="entry name" value="AA_transpt_TM"/>
</dbReference>
<evidence type="ECO:0000256" key="7">
    <source>
        <dbReference type="ARBA" id="ARBA00023136"/>
    </source>
</evidence>
<dbReference type="PANTHER" id="PTHR22950:SF458">
    <property type="entry name" value="SODIUM-COUPLED NEUTRAL AMINO ACID TRANSPORTER 11-RELATED"/>
    <property type="match status" value="1"/>
</dbReference>
<feature type="transmembrane region" description="Helical" evidence="9">
    <location>
        <begin position="468"/>
        <end position="491"/>
    </location>
</feature>
<feature type="compositionally biased region" description="Basic and acidic residues" evidence="8">
    <location>
        <begin position="86"/>
        <end position="99"/>
    </location>
</feature>
<feature type="transmembrane region" description="Helical" evidence="9">
    <location>
        <begin position="354"/>
        <end position="373"/>
    </location>
</feature>
<name>A0A9P6R0H0_9FUNG</name>
<feature type="domain" description="Amino acid transporter transmembrane" evidence="10">
    <location>
        <begin position="201"/>
        <end position="590"/>
    </location>
</feature>
<feature type="compositionally biased region" description="Polar residues" evidence="8">
    <location>
        <begin position="140"/>
        <end position="149"/>
    </location>
</feature>
<sequence>MDPSYTSLTKDEADRYRDPGLPRRPSTTTGASNTTATNGYHRYSMGESGNGSGSDTTALQSNQHVKRTNSFGFDPNRLLQEESEGDHDFSYDPHQDRSSNRVPLVPYKSKKKRHFGERSNNNNKPRSTQPQRQGEYGRISNDSFHSGYSQDHGGSDEDEDDLDFGQEEEDVGMMTGNRSNRSGIGNHGRDYEETEAKLPDHGGSLFDSFLNMANSIIGAGLPFAFQEAGLGMGIILLCALTWIVDWTVGLLVHSGKLSGRTTYQDLLEFCFGKAGLISISIFQFIFAFGAMCAYTVIVGDTLPHVLQALIPGIEDWPVLGFLARRSFVIIFCTVLISFPLSLYRDISKLAKTSAVAMVALVVIIIAVVIEGPRAPMEIRGDPDAVWSFARPEVFQSIGVISFAFVCHHNSFLIFGSLQKPTMNRVKLVTHMSMLVSLLACLILALSGYLAFSDKTQGNILNNFPSENFIINIARFCFGVNMFTTLPLEAFVCREVIETYYFPGEPFSMKRHTIITTGLVGIALAIALLTCDLGFVLEVTGGFSATALAFILPPLCYLKLASGPVWSTKKIAHLACLGFGIAVMILSTFFSLQHFMAPKDPSSKCSM</sequence>
<keyword evidence="3" id="KW-0813">Transport</keyword>
<evidence type="ECO:0000313" key="12">
    <source>
        <dbReference type="Proteomes" id="UP000823405"/>
    </source>
</evidence>
<comment type="caution">
    <text evidence="11">The sequence shown here is derived from an EMBL/GenBank/DDBJ whole genome shotgun (WGS) entry which is preliminary data.</text>
</comment>
<keyword evidence="5" id="KW-0029">Amino-acid transport</keyword>